<keyword evidence="7" id="KW-0479">Metal-binding</keyword>
<dbReference type="CDD" id="cd20352">
    <property type="entry name" value="Rcat_RBR_RNF144"/>
    <property type="match status" value="1"/>
</dbReference>
<dbReference type="SUPFAM" id="SSF57850">
    <property type="entry name" value="RING/U-box"/>
    <property type="match status" value="3"/>
</dbReference>
<dbReference type="Ensembl" id="ENSCINT00000006533.3">
    <property type="protein sequence ID" value="ENSCINP00000006533.3"/>
    <property type="gene ID" value="ENSCING00000013725.2"/>
</dbReference>
<reference evidence="20" key="4">
    <citation type="submission" date="2025-09" db="UniProtKB">
        <authorList>
            <consortium name="Ensembl"/>
        </authorList>
    </citation>
    <scope>IDENTIFICATION</scope>
</reference>
<dbReference type="InterPro" id="IPR002867">
    <property type="entry name" value="IBR_dom"/>
</dbReference>
<dbReference type="FunFam" id="1.20.120.1750:FF:000083">
    <property type="entry name" value="RBR-type E3 ubiquitin transferase"/>
    <property type="match status" value="1"/>
</dbReference>
<sequence>MDLNTKEDAGCSREDRSSVSSTSETMPLSHYDCDCIKQPDAAVKCEGISDIPSLCKLCLEDGVKLEDMIVLKSCGCAFCLQCMRTYVEVLIRDGVVISISCPDSNCETGGIISCDEIEFLSQPDTYKKYKRLKFEQEVATDPRRTFCPQVSCSTVCHVCNNSGSSVSTAPTEAVPVQCPTCHLMFCYICKAEWKPSHKCNDYTRSFGSELQKLQNRTGFSLSGPNEPIKRCPVCNILIEKDRGCAQMICKNCSHVFCWYCLKLLDNDFMLRHYDKGPCRNMLGHSRAQVFQHRIGIVGLFTAFSLLLLVASPVLILAAPVILCCKCKECCQQAINRAHQHRGSVELQMNDRTSRQAAHRGNRQDDIEQGVITVEMSNTNLSHNPHQNEASTSNRTVLDFGT</sequence>
<dbReference type="FunFam" id="3.30.40.10:FF:000051">
    <property type="entry name" value="RBR-type E3 ubiquitin transferase"/>
    <property type="match status" value="1"/>
</dbReference>
<dbReference type="GO" id="GO:0005737">
    <property type="term" value="C:cytoplasm"/>
    <property type="evidence" value="ECO:0000318"/>
    <property type="project" value="GO_Central"/>
</dbReference>
<dbReference type="Proteomes" id="UP000008144">
    <property type="component" value="Chromosome 1"/>
</dbReference>
<dbReference type="Gene3D" id="3.30.40.10">
    <property type="entry name" value="Zinc/RING finger domain, C3HC4 (zinc finger)"/>
    <property type="match status" value="1"/>
</dbReference>
<dbReference type="PROSITE" id="PS00518">
    <property type="entry name" value="ZF_RING_1"/>
    <property type="match status" value="1"/>
</dbReference>
<dbReference type="Gene3D" id="1.20.120.1750">
    <property type="match status" value="1"/>
</dbReference>
<evidence type="ECO:0000256" key="1">
    <source>
        <dbReference type="ARBA" id="ARBA00001798"/>
    </source>
</evidence>
<comment type="pathway">
    <text evidence="3">Protein modification; protein ubiquitination.</text>
</comment>
<dbReference type="PANTHER" id="PTHR11685">
    <property type="entry name" value="RBR FAMILY RING FINGER AND IBR DOMAIN-CONTAINING"/>
    <property type="match status" value="1"/>
</dbReference>
<dbReference type="InterPro" id="IPR001841">
    <property type="entry name" value="Znf_RING"/>
</dbReference>
<proteinExistence type="inferred from homology"/>
<dbReference type="GO" id="GO:0000151">
    <property type="term" value="C:ubiquitin ligase complex"/>
    <property type="evidence" value="ECO:0000318"/>
    <property type="project" value="GO_Central"/>
</dbReference>
<evidence type="ECO:0000256" key="4">
    <source>
        <dbReference type="ARBA" id="ARBA00012251"/>
    </source>
</evidence>
<feature type="compositionally biased region" description="Basic and acidic residues" evidence="16">
    <location>
        <begin position="1"/>
        <end position="17"/>
    </location>
</feature>
<dbReference type="HOGENOM" id="CLU_053598_0_0_1"/>
<evidence type="ECO:0000256" key="15">
    <source>
        <dbReference type="PROSITE-ProRule" id="PRU00175"/>
    </source>
</evidence>
<keyword evidence="11" id="KW-0862">Zinc</keyword>
<dbReference type="GO" id="GO:0061630">
    <property type="term" value="F:ubiquitin protein ligase activity"/>
    <property type="evidence" value="ECO:0000318"/>
    <property type="project" value="GO_Central"/>
</dbReference>
<evidence type="ECO:0000256" key="14">
    <source>
        <dbReference type="ARBA" id="ARBA00038342"/>
    </source>
</evidence>
<evidence type="ECO:0000259" key="19">
    <source>
        <dbReference type="PROSITE" id="PS51873"/>
    </source>
</evidence>
<feature type="domain" description="RING-type" evidence="19">
    <location>
        <begin position="51"/>
        <end position="282"/>
    </location>
</feature>
<dbReference type="Pfam" id="PF22191">
    <property type="entry name" value="IBR_1"/>
    <property type="match status" value="1"/>
</dbReference>
<dbReference type="GO" id="GO:0008270">
    <property type="term" value="F:zinc ion binding"/>
    <property type="evidence" value="ECO:0007669"/>
    <property type="project" value="UniProtKB-KW"/>
</dbReference>
<dbReference type="Pfam" id="PF01485">
    <property type="entry name" value="IBR"/>
    <property type="match status" value="1"/>
</dbReference>
<feature type="region of interest" description="Disordered" evidence="16">
    <location>
        <begin position="1"/>
        <end position="27"/>
    </location>
</feature>
<dbReference type="InterPro" id="IPR044066">
    <property type="entry name" value="TRIAD_supradom"/>
</dbReference>
<keyword evidence="6 17" id="KW-0812">Transmembrane</keyword>
<name>F6SPV5_CIOIN</name>
<dbReference type="PROSITE" id="PS51873">
    <property type="entry name" value="TRIAD"/>
    <property type="match status" value="1"/>
</dbReference>
<dbReference type="GO" id="GO:0031624">
    <property type="term" value="F:ubiquitin conjugating enzyme binding"/>
    <property type="evidence" value="ECO:0000318"/>
    <property type="project" value="GO_Central"/>
</dbReference>
<dbReference type="STRING" id="7719.ENSCINP00000006533"/>
<dbReference type="PROSITE" id="PS50089">
    <property type="entry name" value="ZF_RING_2"/>
    <property type="match status" value="1"/>
</dbReference>
<evidence type="ECO:0000256" key="6">
    <source>
        <dbReference type="ARBA" id="ARBA00022692"/>
    </source>
</evidence>
<keyword evidence="13 17" id="KW-0472">Membrane</keyword>
<evidence type="ECO:0000256" key="11">
    <source>
        <dbReference type="ARBA" id="ARBA00022833"/>
    </source>
</evidence>
<feature type="domain" description="RING-type" evidence="18">
    <location>
        <begin position="55"/>
        <end position="102"/>
    </location>
</feature>
<keyword evidence="8" id="KW-0677">Repeat</keyword>
<evidence type="ECO:0000256" key="16">
    <source>
        <dbReference type="SAM" id="MobiDB-lite"/>
    </source>
</evidence>
<comment type="similarity">
    <text evidence="14">Belongs to the RBR family. RNF144 subfamily.</text>
</comment>
<dbReference type="InParanoid" id="F6SPV5"/>
<evidence type="ECO:0000313" key="21">
    <source>
        <dbReference type="Proteomes" id="UP000008144"/>
    </source>
</evidence>
<reference evidence="20" key="2">
    <citation type="journal article" date="2008" name="Genome Biol.">
        <title>Improved genome assembly and evidence-based global gene model set for the chordate Ciona intestinalis: new insight into intron and operon populations.</title>
        <authorList>
            <person name="Satou Y."/>
            <person name="Mineta K."/>
            <person name="Ogasawara M."/>
            <person name="Sasakura Y."/>
            <person name="Shoguchi E."/>
            <person name="Ueno K."/>
            <person name="Yamada L."/>
            <person name="Matsumoto J."/>
            <person name="Wasserscheid J."/>
            <person name="Dewar K."/>
            <person name="Wiley G.B."/>
            <person name="Macmil S.L."/>
            <person name="Roe B.A."/>
            <person name="Zeller R.W."/>
            <person name="Hastings K.E."/>
            <person name="Lemaire P."/>
            <person name="Lindquist E."/>
            <person name="Endo T."/>
            <person name="Hotta K."/>
            <person name="Inaba K."/>
        </authorList>
    </citation>
    <scope>NUCLEOTIDE SEQUENCE [LARGE SCALE GENOMIC DNA]</scope>
    <source>
        <strain evidence="20">wild type</strain>
    </source>
</reference>
<dbReference type="CDD" id="cd16632">
    <property type="entry name" value="mRING-HC-C4C4_RBR_RNF144"/>
    <property type="match status" value="1"/>
</dbReference>
<evidence type="ECO:0000256" key="12">
    <source>
        <dbReference type="ARBA" id="ARBA00022989"/>
    </source>
</evidence>
<evidence type="ECO:0000313" key="20">
    <source>
        <dbReference type="Ensembl" id="ENSCINP00000006533.3"/>
    </source>
</evidence>
<keyword evidence="10" id="KW-0833">Ubl conjugation pathway</keyword>
<dbReference type="OMA" id="IICCACK"/>
<evidence type="ECO:0000256" key="17">
    <source>
        <dbReference type="SAM" id="Phobius"/>
    </source>
</evidence>
<evidence type="ECO:0000256" key="2">
    <source>
        <dbReference type="ARBA" id="ARBA00004167"/>
    </source>
</evidence>
<dbReference type="EC" id="2.3.2.31" evidence="4"/>
<dbReference type="InterPro" id="IPR031127">
    <property type="entry name" value="E3_UB_ligase_RBR"/>
</dbReference>
<dbReference type="GO" id="GO:0006511">
    <property type="term" value="P:ubiquitin-dependent protein catabolic process"/>
    <property type="evidence" value="ECO:0000318"/>
    <property type="project" value="GO_Central"/>
</dbReference>
<keyword evidence="12 17" id="KW-1133">Transmembrane helix</keyword>
<dbReference type="InterPro" id="IPR013083">
    <property type="entry name" value="Znf_RING/FYVE/PHD"/>
</dbReference>
<dbReference type="EMBL" id="EAAA01000145">
    <property type="status" value="NOT_ANNOTATED_CDS"/>
    <property type="molecule type" value="Genomic_DNA"/>
</dbReference>
<protein>
    <recommendedName>
        <fullName evidence="4">RBR-type E3 ubiquitin transferase</fullName>
        <ecNumber evidence="4">2.3.2.31</ecNumber>
    </recommendedName>
</protein>
<comment type="catalytic activity">
    <reaction evidence="1">
        <text>[E2 ubiquitin-conjugating enzyme]-S-ubiquitinyl-L-cysteine + [acceptor protein]-L-lysine = [E2 ubiquitin-conjugating enzyme]-L-cysteine + [acceptor protein]-N(6)-ubiquitinyl-L-lysine.</text>
        <dbReference type="EC" id="2.3.2.31"/>
    </reaction>
</comment>
<comment type="subcellular location">
    <subcellularLocation>
        <location evidence="2">Membrane</location>
        <topology evidence="2">Single-pass membrane protein</topology>
    </subcellularLocation>
</comment>
<feature type="transmembrane region" description="Helical" evidence="17">
    <location>
        <begin position="294"/>
        <end position="322"/>
    </location>
</feature>
<dbReference type="GO" id="GO:0031090">
    <property type="term" value="C:organelle membrane"/>
    <property type="evidence" value="ECO:0007669"/>
    <property type="project" value="UniProtKB-ARBA"/>
</dbReference>
<evidence type="ECO:0000256" key="5">
    <source>
        <dbReference type="ARBA" id="ARBA00022679"/>
    </source>
</evidence>
<keyword evidence="5" id="KW-0808">Transferase</keyword>
<reference evidence="20" key="3">
    <citation type="submission" date="2025-08" db="UniProtKB">
        <authorList>
            <consortium name="Ensembl"/>
        </authorList>
    </citation>
    <scope>IDENTIFICATION</scope>
</reference>
<evidence type="ECO:0000256" key="7">
    <source>
        <dbReference type="ARBA" id="ARBA00022723"/>
    </source>
</evidence>
<accession>F6SPV5</accession>
<keyword evidence="21" id="KW-1185">Reference proteome</keyword>
<evidence type="ECO:0000256" key="10">
    <source>
        <dbReference type="ARBA" id="ARBA00022786"/>
    </source>
</evidence>
<evidence type="ECO:0000256" key="3">
    <source>
        <dbReference type="ARBA" id="ARBA00004906"/>
    </source>
</evidence>
<feature type="compositionally biased region" description="Polar residues" evidence="16">
    <location>
        <begin position="374"/>
        <end position="395"/>
    </location>
</feature>
<evidence type="ECO:0000256" key="8">
    <source>
        <dbReference type="ARBA" id="ARBA00022737"/>
    </source>
</evidence>
<reference evidence="21" key="1">
    <citation type="journal article" date="2002" name="Science">
        <title>The draft genome of Ciona intestinalis: insights into chordate and vertebrate origins.</title>
        <authorList>
            <person name="Dehal P."/>
            <person name="Satou Y."/>
            <person name="Campbell R.K."/>
            <person name="Chapman J."/>
            <person name="Degnan B."/>
            <person name="De Tomaso A."/>
            <person name="Davidson B."/>
            <person name="Di Gregorio A."/>
            <person name="Gelpke M."/>
            <person name="Goodstein D.M."/>
            <person name="Harafuji N."/>
            <person name="Hastings K.E."/>
            <person name="Ho I."/>
            <person name="Hotta K."/>
            <person name="Huang W."/>
            <person name="Kawashima T."/>
            <person name="Lemaire P."/>
            <person name="Martinez D."/>
            <person name="Meinertzhagen I.A."/>
            <person name="Necula S."/>
            <person name="Nonaka M."/>
            <person name="Putnam N."/>
            <person name="Rash S."/>
            <person name="Saiga H."/>
            <person name="Satake M."/>
            <person name="Terry A."/>
            <person name="Yamada L."/>
            <person name="Wang H.G."/>
            <person name="Awazu S."/>
            <person name="Azumi K."/>
            <person name="Boore J."/>
            <person name="Branno M."/>
            <person name="Chin-Bow S."/>
            <person name="DeSantis R."/>
            <person name="Doyle S."/>
            <person name="Francino P."/>
            <person name="Keys D.N."/>
            <person name="Haga S."/>
            <person name="Hayashi H."/>
            <person name="Hino K."/>
            <person name="Imai K.S."/>
            <person name="Inaba K."/>
            <person name="Kano S."/>
            <person name="Kobayashi K."/>
            <person name="Kobayashi M."/>
            <person name="Lee B.I."/>
            <person name="Makabe K.W."/>
            <person name="Manohar C."/>
            <person name="Matassi G."/>
            <person name="Medina M."/>
            <person name="Mochizuki Y."/>
            <person name="Mount S."/>
            <person name="Morishita T."/>
            <person name="Miura S."/>
            <person name="Nakayama A."/>
            <person name="Nishizaka S."/>
            <person name="Nomoto H."/>
            <person name="Ohta F."/>
            <person name="Oishi K."/>
            <person name="Rigoutsos I."/>
            <person name="Sano M."/>
            <person name="Sasaki A."/>
            <person name="Sasakura Y."/>
            <person name="Shoguchi E."/>
            <person name="Shin-i T."/>
            <person name="Spagnuolo A."/>
            <person name="Stainier D."/>
            <person name="Suzuki M.M."/>
            <person name="Tassy O."/>
            <person name="Takatori N."/>
            <person name="Tokuoka M."/>
            <person name="Yagi K."/>
            <person name="Yoshizaki F."/>
            <person name="Wada S."/>
            <person name="Zhang C."/>
            <person name="Hyatt P.D."/>
            <person name="Larimer F."/>
            <person name="Detter C."/>
            <person name="Doggett N."/>
            <person name="Glavina T."/>
            <person name="Hawkins T."/>
            <person name="Richardson P."/>
            <person name="Lucas S."/>
            <person name="Kohara Y."/>
            <person name="Levine M."/>
            <person name="Satoh N."/>
            <person name="Rokhsar D.S."/>
        </authorList>
    </citation>
    <scope>NUCLEOTIDE SEQUENCE [LARGE SCALE GENOMIC DNA]</scope>
</reference>
<dbReference type="SMART" id="SM00647">
    <property type="entry name" value="IBR"/>
    <property type="match status" value="2"/>
</dbReference>
<organism evidence="20 21">
    <name type="scientific">Ciona intestinalis</name>
    <name type="common">Transparent sea squirt</name>
    <name type="synonym">Ascidia intestinalis</name>
    <dbReference type="NCBI Taxonomy" id="7719"/>
    <lineage>
        <taxon>Eukaryota</taxon>
        <taxon>Metazoa</taxon>
        <taxon>Chordata</taxon>
        <taxon>Tunicata</taxon>
        <taxon>Ascidiacea</taxon>
        <taxon>Phlebobranchia</taxon>
        <taxon>Cionidae</taxon>
        <taxon>Ciona</taxon>
    </lineage>
</organism>
<evidence type="ECO:0000256" key="13">
    <source>
        <dbReference type="ARBA" id="ARBA00023136"/>
    </source>
</evidence>
<dbReference type="SMART" id="SM00184">
    <property type="entry name" value="RING"/>
    <property type="match status" value="3"/>
</dbReference>
<feature type="region of interest" description="Disordered" evidence="16">
    <location>
        <begin position="345"/>
        <end position="401"/>
    </location>
</feature>
<dbReference type="InterPro" id="IPR017907">
    <property type="entry name" value="Znf_RING_CS"/>
</dbReference>
<dbReference type="GO" id="GO:0016567">
    <property type="term" value="P:protein ubiquitination"/>
    <property type="evidence" value="ECO:0007669"/>
    <property type="project" value="InterPro"/>
</dbReference>
<dbReference type="CDD" id="cd20349">
    <property type="entry name" value="BRcat_RBR_RNF144"/>
    <property type="match status" value="1"/>
</dbReference>
<evidence type="ECO:0000256" key="9">
    <source>
        <dbReference type="ARBA" id="ARBA00022771"/>
    </source>
</evidence>
<evidence type="ECO:0000259" key="18">
    <source>
        <dbReference type="PROSITE" id="PS50089"/>
    </source>
</evidence>
<dbReference type="GeneTree" id="ENSGT00940000157701"/>
<keyword evidence="9 15" id="KW-0863">Zinc-finger</keyword>
<dbReference type="AlphaFoldDB" id="F6SPV5"/>